<dbReference type="InterPro" id="IPR001278">
    <property type="entry name" value="Arg-tRNA-ligase"/>
</dbReference>
<dbReference type="Proteomes" id="UP000054937">
    <property type="component" value="Unassembled WGS sequence"/>
</dbReference>
<keyword evidence="13" id="KW-1185">Reference proteome</keyword>
<dbReference type="SUPFAM" id="SSF47323">
    <property type="entry name" value="Anticodon-binding domain of a subclass of class I aminoacyl-tRNA synthetases"/>
    <property type="match status" value="1"/>
</dbReference>
<evidence type="ECO:0000256" key="10">
    <source>
        <dbReference type="RuleBase" id="RU363038"/>
    </source>
</evidence>
<keyword evidence="4 10" id="KW-0547">Nucleotide-binding</keyword>
<accession>A0A0V0R010</accession>
<dbReference type="InterPro" id="IPR014729">
    <property type="entry name" value="Rossmann-like_a/b/a_fold"/>
</dbReference>
<evidence type="ECO:0000256" key="3">
    <source>
        <dbReference type="ARBA" id="ARBA00022598"/>
    </source>
</evidence>
<dbReference type="InterPro" id="IPR001412">
    <property type="entry name" value="aa-tRNA-synth_I_CS"/>
</dbReference>
<dbReference type="PANTHER" id="PTHR11956:SF5">
    <property type="entry name" value="ARGININE--TRNA LIGASE, CYTOPLASMIC"/>
    <property type="match status" value="1"/>
</dbReference>
<keyword evidence="6 10" id="KW-0648">Protein biosynthesis</keyword>
<proteinExistence type="inferred from homology"/>
<gene>
    <name evidence="12" type="ORF">PPERSA_10248</name>
</gene>
<dbReference type="OMA" id="PNMASEF"/>
<dbReference type="Pfam" id="PF00750">
    <property type="entry name" value="tRNA-synt_1d"/>
    <property type="match status" value="1"/>
</dbReference>
<protein>
    <recommendedName>
        <fullName evidence="2">arginine--tRNA ligase</fullName>
        <ecNumber evidence="2">6.1.1.19</ecNumber>
    </recommendedName>
    <alternativeName>
        <fullName evidence="8">Arginyl-tRNA synthetase</fullName>
    </alternativeName>
</protein>
<dbReference type="OrthoDB" id="68056at2759"/>
<dbReference type="EC" id="6.1.1.19" evidence="2"/>
<dbReference type="InterPro" id="IPR009080">
    <property type="entry name" value="tRNAsynth_Ia_anticodon-bd"/>
</dbReference>
<evidence type="ECO:0000256" key="1">
    <source>
        <dbReference type="ARBA" id="ARBA00005594"/>
    </source>
</evidence>
<evidence type="ECO:0000256" key="2">
    <source>
        <dbReference type="ARBA" id="ARBA00012837"/>
    </source>
</evidence>
<dbReference type="SUPFAM" id="SSF52374">
    <property type="entry name" value="Nucleotidylyl transferase"/>
    <property type="match status" value="1"/>
</dbReference>
<dbReference type="InterPro" id="IPR035684">
    <property type="entry name" value="ArgRS_core"/>
</dbReference>
<comment type="catalytic activity">
    <reaction evidence="9">
        <text>tRNA(Arg) + L-arginine + ATP = L-arginyl-tRNA(Arg) + AMP + diphosphate</text>
        <dbReference type="Rhea" id="RHEA:20301"/>
        <dbReference type="Rhea" id="RHEA-COMP:9658"/>
        <dbReference type="Rhea" id="RHEA-COMP:9673"/>
        <dbReference type="ChEBI" id="CHEBI:30616"/>
        <dbReference type="ChEBI" id="CHEBI:32682"/>
        <dbReference type="ChEBI" id="CHEBI:33019"/>
        <dbReference type="ChEBI" id="CHEBI:78442"/>
        <dbReference type="ChEBI" id="CHEBI:78513"/>
        <dbReference type="ChEBI" id="CHEBI:456215"/>
        <dbReference type="EC" id="6.1.1.19"/>
    </reaction>
</comment>
<evidence type="ECO:0000256" key="9">
    <source>
        <dbReference type="ARBA" id="ARBA00049339"/>
    </source>
</evidence>
<dbReference type="Gene3D" id="1.10.730.10">
    <property type="entry name" value="Isoleucyl-tRNA Synthetase, Domain 1"/>
    <property type="match status" value="1"/>
</dbReference>
<dbReference type="PRINTS" id="PR01038">
    <property type="entry name" value="TRNASYNTHARG"/>
</dbReference>
<evidence type="ECO:0000256" key="8">
    <source>
        <dbReference type="ARBA" id="ARBA00033033"/>
    </source>
</evidence>
<dbReference type="GO" id="GO:0006420">
    <property type="term" value="P:arginyl-tRNA aminoacylation"/>
    <property type="evidence" value="ECO:0007669"/>
    <property type="project" value="InterPro"/>
</dbReference>
<dbReference type="EMBL" id="LDAU01000078">
    <property type="protein sequence ID" value="KRX07860.1"/>
    <property type="molecule type" value="Genomic_DNA"/>
</dbReference>
<evidence type="ECO:0000256" key="6">
    <source>
        <dbReference type="ARBA" id="ARBA00022917"/>
    </source>
</evidence>
<dbReference type="FunFam" id="1.10.730.10:FF:000006">
    <property type="entry name" value="Arginyl-tRNA synthetase 2, mitochondrial"/>
    <property type="match status" value="1"/>
</dbReference>
<dbReference type="PANTHER" id="PTHR11956">
    <property type="entry name" value="ARGINYL-TRNA SYNTHETASE"/>
    <property type="match status" value="1"/>
</dbReference>
<name>A0A0V0R010_PSEPJ</name>
<keyword evidence="3 10" id="KW-0436">Ligase</keyword>
<dbReference type="GO" id="GO:0004814">
    <property type="term" value="F:arginine-tRNA ligase activity"/>
    <property type="evidence" value="ECO:0007669"/>
    <property type="project" value="UniProtKB-EC"/>
</dbReference>
<dbReference type="Gene3D" id="3.30.1360.70">
    <property type="entry name" value="Arginyl tRNA synthetase N-terminal domain"/>
    <property type="match status" value="1"/>
</dbReference>
<dbReference type="Pfam" id="PF05746">
    <property type="entry name" value="DALR_1"/>
    <property type="match status" value="1"/>
</dbReference>
<evidence type="ECO:0000313" key="13">
    <source>
        <dbReference type="Proteomes" id="UP000054937"/>
    </source>
</evidence>
<comment type="caution">
    <text evidence="12">The sequence shown here is derived from an EMBL/GenBank/DDBJ whole genome shotgun (WGS) entry which is preliminary data.</text>
</comment>
<keyword evidence="7 10" id="KW-0030">Aminoacyl-tRNA synthetase</keyword>
<evidence type="ECO:0000256" key="7">
    <source>
        <dbReference type="ARBA" id="ARBA00023146"/>
    </source>
</evidence>
<dbReference type="SMART" id="SM00836">
    <property type="entry name" value="DALR_1"/>
    <property type="match status" value="1"/>
</dbReference>
<evidence type="ECO:0000313" key="12">
    <source>
        <dbReference type="EMBL" id="KRX07860.1"/>
    </source>
</evidence>
<dbReference type="PROSITE" id="PS00178">
    <property type="entry name" value="AA_TRNA_LIGASE_I"/>
    <property type="match status" value="1"/>
</dbReference>
<sequence>MELVPKTLNNISKLVKTNLQQHFQKVVSNYENVKVPEIKLQPAADKTSDYQSPSLNQIYNMNKKILSKDFKTIQDFSTKLISEFQADQTISKIEQGPNNFINIVLNDHFIESQISLLLQIGTVHPKQQNPSTIAVDFSSPNIAKEMHVGHLRSTIIGESICRILEYTNNNVLRINHLGDWGTQFGMLILHLQQTYPNFLENTPDLSDLTKFYKEAAERFKTDEEFKKNAQLTVVKLQSGDEECLKAWNVFCDVSRQFFNSIYKRLDITNNEYGESKYNPELPKIIKELEEKKLLEVDDGAKVVRIPKQKNPVIVQKRDGGYNYATTDLAAVKRRLFDLKCDRLIYITDGGQSYFYLIIGTKIDEDKYEEAAETMGIAAIKYFDLKQNRQSDYKFSYDKMLDTRGNTAVYLLYAYARINSIIRKSGWSEEELQNKKINTAWKITHPHERQIAVQLIRFTELVDDVSENLRTNIITDYIYDIASLISEGYKLYRILGEKETETRVLLCEAIRVILKQALYLIGIKPLDRI</sequence>
<organism evidence="12 13">
    <name type="scientific">Pseudocohnilembus persalinus</name>
    <name type="common">Ciliate</name>
    <dbReference type="NCBI Taxonomy" id="266149"/>
    <lineage>
        <taxon>Eukaryota</taxon>
        <taxon>Sar</taxon>
        <taxon>Alveolata</taxon>
        <taxon>Ciliophora</taxon>
        <taxon>Intramacronucleata</taxon>
        <taxon>Oligohymenophorea</taxon>
        <taxon>Scuticociliatia</taxon>
        <taxon>Philasterida</taxon>
        <taxon>Pseudocohnilembidae</taxon>
        <taxon>Pseudocohnilembus</taxon>
    </lineage>
</organism>
<dbReference type="InParanoid" id="A0A0V0R010"/>
<dbReference type="Gene3D" id="3.40.50.620">
    <property type="entry name" value="HUPs"/>
    <property type="match status" value="2"/>
</dbReference>
<feature type="domain" description="DALR anticodon binding" evidence="11">
    <location>
        <begin position="410"/>
        <end position="528"/>
    </location>
</feature>
<dbReference type="FunCoup" id="A0A0V0R010">
    <property type="interactions" value="438"/>
</dbReference>
<keyword evidence="5 10" id="KW-0067">ATP-binding</keyword>
<dbReference type="InterPro" id="IPR036695">
    <property type="entry name" value="Arg-tRNA-synth_N_sf"/>
</dbReference>
<dbReference type="InterPro" id="IPR008909">
    <property type="entry name" value="DALR_anticod-bd"/>
</dbReference>
<dbReference type="AlphaFoldDB" id="A0A0V0R010"/>
<dbReference type="GO" id="GO:0005737">
    <property type="term" value="C:cytoplasm"/>
    <property type="evidence" value="ECO:0007669"/>
    <property type="project" value="InterPro"/>
</dbReference>
<evidence type="ECO:0000256" key="5">
    <source>
        <dbReference type="ARBA" id="ARBA00022840"/>
    </source>
</evidence>
<evidence type="ECO:0000259" key="11">
    <source>
        <dbReference type="SMART" id="SM00836"/>
    </source>
</evidence>
<reference evidence="12 13" key="1">
    <citation type="journal article" date="2015" name="Sci. Rep.">
        <title>Genome of the facultative scuticociliatosis pathogen Pseudocohnilembus persalinus provides insight into its virulence through horizontal gene transfer.</title>
        <authorList>
            <person name="Xiong J."/>
            <person name="Wang G."/>
            <person name="Cheng J."/>
            <person name="Tian M."/>
            <person name="Pan X."/>
            <person name="Warren A."/>
            <person name="Jiang C."/>
            <person name="Yuan D."/>
            <person name="Miao W."/>
        </authorList>
    </citation>
    <scope>NUCLEOTIDE SEQUENCE [LARGE SCALE GENOMIC DNA]</scope>
    <source>
        <strain evidence="12">36N120E</strain>
    </source>
</reference>
<evidence type="ECO:0000256" key="4">
    <source>
        <dbReference type="ARBA" id="ARBA00022741"/>
    </source>
</evidence>
<dbReference type="GO" id="GO:0005524">
    <property type="term" value="F:ATP binding"/>
    <property type="evidence" value="ECO:0007669"/>
    <property type="project" value="UniProtKB-KW"/>
</dbReference>
<comment type="similarity">
    <text evidence="1 10">Belongs to the class-I aminoacyl-tRNA synthetase family.</text>
</comment>